<dbReference type="InterPro" id="IPR006260">
    <property type="entry name" value="TonB/TolA_C"/>
</dbReference>
<dbReference type="Gene3D" id="3.30.1150.10">
    <property type="match status" value="1"/>
</dbReference>
<keyword evidence="8 10" id="KW-1133">Transmembrane helix</keyword>
<protein>
    <submittedName>
        <fullName evidence="12">TonB family protein</fullName>
    </submittedName>
</protein>
<evidence type="ECO:0000256" key="7">
    <source>
        <dbReference type="ARBA" id="ARBA00022927"/>
    </source>
</evidence>
<evidence type="ECO:0000256" key="8">
    <source>
        <dbReference type="ARBA" id="ARBA00022989"/>
    </source>
</evidence>
<dbReference type="RefSeq" id="WP_109615682.1">
    <property type="nucleotide sequence ID" value="NZ_QGDO01000001.1"/>
</dbReference>
<dbReference type="GO" id="GO:0015891">
    <property type="term" value="P:siderophore transport"/>
    <property type="evidence" value="ECO:0007669"/>
    <property type="project" value="InterPro"/>
</dbReference>
<accession>A0A315ZGC7</accession>
<dbReference type="OrthoDB" id="1039448at2"/>
<keyword evidence="6 10" id="KW-0812">Transmembrane</keyword>
<evidence type="ECO:0000256" key="6">
    <source>
        <dbReference type="ARBA" id="ARBA00022692"/>
    </source>
</evidence>
<keyword evidence="9 10" id="KW-0472">Membrane</keyword>
<dbReference type="PRINTS" id="PR01374">
    <property type="entry name" value="TONBPROTEIN"/>
</dbReference>
<evidence type="ECO:0000256" key="4">
    <source>
        <dbReference type="ARBA" id="ARBA00022475"/>
    </source>
</evidence>
<sequence>MNVPQVYELLNSIWIPSVAAFFTSSIALLGIRNAIIDKTNAKYALKKSLKFLAMTFCIVLTTYTLNTAQESLTVLNTALLFFGLMAFFIETMKSFSQLKKEEQTENKKSVLIKKYAFADLSNYRFSIANIGVLMSLFVVLTAMEFPTFEPEKVVIWTLDAQAEDTPLLPPTVPIEQPKPPKVVVPKLTPVPDDKAIDEIDIEIPDFIEDLSVDDFSDDEFVEPIEEFVEPFVLIAEKSAVPEMGMTNYLKWVAKNIDYPSQARRMGVEGKVYVQFIVEKDGSVSQIQIARGIGGGCDEEAIRVIKKAPKWTPASQRGRSVRQRLIIPINFKMN</sequence>
<dbReference type="SUPFAM" id="SSF74653">
    <property type="entry name" value="TolA/TonB C-terminal domain"/>
    <property type="match status" value="1"/>
</dbReference>
<evidence type="ECO:0000256" key="5">
    <source>
        <dbReference type="ARBA" id="ARBA00022519"/>
    </source>
</evidence>
<dbReference type="InterPro" id="IPR037682">
    <property type="entry name" value="TonB_C"/>
</dbReference>
<dbReference type="GO" id="GO:0055085">
    <property type="term" value="P:transmembrane transport"/>
    <property type="evidence" value="ECO:0007669"/>
    <property type="project" value="InterPro"/>
</dbReference>
<evidence type="ECO:0000256" key="3">
    <source>
        <dbReference type="ARBA" id="ARBA00022448"/>
    </source>
</evidence>
<dbReference type="InterPro" id="IPR003538">
    <property type="entry name" value="TonB"/>
</dbReference>
<evidence type="ECO:0000256" key="9">
    <source>
        <dbReference type="ARBA" id="ARBA00023136"/>
    </source>
</evidence>
<reference evidence="12 13" key="1">
    <citation type="submission" date="2018-03" db="EMBL/GenBank/DDBJ databases">
        <title>Genomic Encyclopedia of Archaeal and Bacterial Type Strains, Phase II (KMG-II): from individual species to whole genera.</title>
        <authorList>
            <person name="Goeker M."/>
        </authorList>
    </citation>
    <scope>NUCLEOTIDE SEQUENCE [LARGE SCALE GENOMIC DNA]</scope>
    <source>
        <strain evidence="12 13">DSM 28229</strain>
    </source>
</reference>
<dbReference type="GO" id="GO:0030288">
    <property type="term" value="C:outer membrane-bounded periplasmic space"/>
    <property type="evidence" value="ECO:0007669"/>
    <property type="project" value="InterPro"/>
</dbReference>
<feature type="domain" description="TonB C-terminal" evidence="11">
    <location>
        <begin position="243"/>
        <end position="333"/>
    </location>
</feature>
<dbReference type="PANTHER" id="PTHR33446">
    <property type="entry name" value="PROTEIN TONB-RELATED"/>
    <property type="match status" value="1"/>
</dbReference>
<proteinExistence type="inferred from homology"/>
<feature type="transmembrane region" description="Helical" evidence="10">
    <location>
        <begin position="123"/>
        <end position="143"/>
    </location>
</feature>
<comment type="caution">
    <text evidence="12">The sequence shown here is derived from an EMBL/GenBank/DDBJ whole genome shotgun (WGS) entry which is preliminary data.</text>
</comment>
<keyword evidence="7" id="KW-0653">Protein transport</keyword>
<gene>
    <name evidence="12" type="ORF">BC781_101520</name>
</gene>
<keyword evidence="5" id="KW-0997">Cell inner membrane</keyword>
<feature type="transmembrane region" description="Helical" evidence="10">
    <location>
        <begin position="71"/>
        <end position="89"/>
    </location>
</feature>
<evidence type="ECO:0000259" key="11">
    <source>
        <dbReference type="PROSITE" id="PS52015"/>
    </source>
</evidence>
<comment type="subcellular location">
    <subcellularLocation>
        <location evidence="1">Cell inner membrane</location>
        <topology evidence="1">Single-pass membrane protein</topology>
        <orientation evidence="1">Periplasmic side</orientation>
    </subcellularLocation>
</comment>
<comment type="similarity">
    <text evidence="2">Belongs to the TonB family.</text>
</comment>
<dbReference type="AlphaFoldDB" id="A0A315ZGC7"/>
<feature type="transmembrane region" description="Helical" evidence="10">
    <location>
        <begin position="12"/>
        <end position="36"/>
    </location>
</feature>
<organism evidence="12 13">
    <name type="scientific">Sediminitomix flava</name>
    <dbReference type="NCBI Taxonomy" id="379075"/>
    <lineage>
        <taxon>Bacteria</taxon>
        <taxon>Pseudomonadati</taxon>
        <taxon>Bacteroidota</taxon>
        <taxon>Cytophagia</taxon>
        <taxon>Cytophagales</taxon>
        <taxon>Flammeovirgaceae</taxon>
        <taxon>Sediminitomix</taxon>
    </lineage>
</organism>
<dbReference type="PROSITE" id="PS52015">
    <property type="entry name" value="TONB_CTD"/>
    <property type="match status" value="1"/>
</dbReference>
<dbReference type="PANTHER" id="PTHR33446:SF2">
    <property type="entry name" value="PROTEIN TONB"/>
    <property type="match status" value="1"/>
</dbReference>
<evidence type="ECO:0000256" key="1">
    <source>
        <dbReference type="ARBA" id="ARBA00004383"/>
    </source>
</evidence>
<keyword evidence="3" id="KW-0813">Transport</keyword>
<dbReference type="NCBIfam" id="TIGR01352">
    <property type="entry name" value="tonB_Cterm"/>
    <property type="match status" value="1"/>
</dbReference>
<dbReference type="GO" id="GO:0031992">
    <property type="term" value="F:energy transducer activity"/>
    <property type="evidence" value="ECO:0007669"/>
    <property type="project" value="InterPro"/>
</dbReference>
<evidence type="ECO:0000256" key="10">
    <source>
        <dbReference type="SAM" id="Phobius"/>
    </source>
</evidence>
<feature type="transmembrane region" description="Helical" evidence="10">
    <location>
        <begin position="48"/>
        <end position="65"/>
    </location>
</feature>
<dbReference type="GO" id="GO:0098797">
    <property type="term" value="C:plasma membrane protein complex"/>
    <property type="evidence" value="ECO:0007669"/>
    <property type="project" value="TreeGrafter"/>
</dbReference>
<dbReference type="Pfam" id="PF03544">
    <property type="entry name" value="TonB_C"/>
    <property type="match status" value="1"/>
</dbReference>
<keyword evidence="13" id="KW-1185">Reference proteome</keyword>
<dbReference type="InterPro" id="IPR051045">
    <property type="entry name" value="TonB-dependent_transducer"/>
</dbReference>
<evidence type="ECO:0000256" key="2">
    <source>
        <dbReference type="ARBA" id="ARBA00006555"/>
    </source>
</evidence>
<keyword evidence="4" id="KW-1003">Cell membrane</keyword>
<dbReference type="EMBL" id="QGDO01000001">
    <property type="protein sequence ID" value="PWJ44170.1"/>
    <property type="molecule type" value="Genomic_DNA"/>
</dbReference>
<evidence type="ECO:0000313" key="12">
    <source>
        <dbReference type="EMBL" id="PWJ44170.1"/>
    </source>
</evidence>
<dbReference type="GO" id="GO:0015031">
    <property type="term" value="P:protein transport"/>
    <property type="evidence" value="ECO:0007669"/>
    <property type="project" value="UniProtKB-KW"/>
</dbReference>
<name>A0A315ZGC7_SEDFL</name>
<evidence type="ECO:0000313" key="13">
    <source>
        <dbReference type="Proteomes" id="UP000245535"/>
    </source>
</evidence>
<dbReference type="Proteomes" id="UP000245535">
    <property type="component" value="Unassembled WGS sequence"/>
</dbReference>